<name>A0A9X2BYH0_9PROT</name>
<dbReference type="InterPro" id="IPR042100">
    <property type="entry name" value="Bug_dom1"/>
</dbReference>
<dbReference type="SUPFAM" id="SSF53850">
    <property type="entry name" value="Periplasmic binding protein-like II"/>
    <property type="match status" value="1"/>
</dbReference>
<gene>
    <name evidence="2" type="ORF">M0638_16610</name>
</gene>
<proteinExistence type="inferred from homology"/>
<dbReference type="Proteomes" id="UP001139516">
    <property type="component" value="Unassembled WGS sequence"/>
</dbReference>
<keyword evidence="3" id="KW-1185">Reference proteome</keyword>
<evidence type="ECO:0000313" key="2">
    <source>
        <dbReference type="EMBL" id="MCK8786000.1"/>
    </source>
</evidence>
<evidence type="ECO:0000256" key="1">
    <source>
        <dbReference type="ARBA" id="ARBA00006987"/>
    </source>
</evidence>
<dbReference type="Pfam" id="PF03401">
    <property type="entry name" value="TctC"/>
    <property type="match status" value="1"/>
</dbReference>
<sequence length="335" mass="34520">MPGRGEAAGWRRRAALGAGLALAVVPAPRAARAASWPERPVKVLVPFPPGGTVDILARLIASGLSETLGQAFVCENRPGAGGNIAAAAAARAAPDGYTLLMGSPGTQAINAHLYASPGYDGIADFAPIVLVADVPNILAAHPDLGVRTVPGLVAKARERAAAGSRLAYGETSIGGSTHLSAELFRIQAGIEAEHVSYRGSAPMLQDLLPGRVQFGFDNLPSILPHLRSGALSGLGVTSAARWPGLPDLPAIAESLPGYEVTAWFGLLAPRGTPAALVETANAAARRAMAAPALRARFMEVGAQPVGGTPDDYAARIASEHRRWGVVIRQAGIRME</sequence>
<dbReference type="PANTHER" id="PTHR42928:SF5">
    <property type="entry name" value="BLR1237 PROTEIN"/>
    <property type="match status" value="1"/>
</dbReference>
<evidence type="ECO:0000313" key="3">
    <source>
        <dbReference type="Proteomes" id="UP001139516"/>
    </source>
</evidence>
<reference evidence="2" key="1">
    <citation type="submission" date="2022-04" db="EMBL/GenBank/DDBJ databases">
        <title>Roseomonas acroporae sp. nov., isolated from coral Acropora digitifera.</title>
        <authorList>
            <person name="Sun H."/>
        </authorList>
    </citation>
    <scope>NUCLEOTIDE SEQUENCE</scope>
    <source>
        <strain evidence="2">NAR14</strain>
    </source>
</reference>
<dbReference type="Gene3D" id="3.40.190.10">
    <property type="entry name" value="Periplasmic binding protein-like II"/>
    <property type="match status" value="1"/>
</dbReference>
<dbReference type="Gene3D" id="3.40.190.150">
    <property type="entry name" value="Bordetella uptake gene, domain 1"/>
    <property type="match status" value="1"/>
</dbReference>
<dbReference type="RefSeq" id="WP_248668119.1">
    <property type="nucleotide sequence ID" value="NZ_JALPRX010000073.1"/>
</dbReference>
<comment type="caution">
    <text evidence="2">The sequence shown here is derived from an EMBL/GenBank/DDBJ whole genome shotgun (WGS) entry which is preliminary data.</text>
</comment>
<organism evidence="2 3">
    <name type="scientific">Roseomonas acroporae</name>
    <dbReference type="NCBI Taxonomy" id="2937791"/>
    <lineage>
        <taxon>Bacteria</taxon>
        <taxon>Pseudomonadati</taxon>
        <taxon>Pseudomonadota</taxon>
        <taxon>Alphaproteobacteria</taxon>
        <taxon>Acetobacterales</taxon>
        <taxon>Roseomonadaceae</taxon>
        <taxon>Roseomonas</taxon>
    </lineage>
</organism>
<dbReference type="EMBL" id="JALPRX010000073">
    <property type="protein sequence ID" value="MCK8786000.1"/>
    <property type="molecule type" value="Genomic_DNA"/>
</dbReference>
<dbReference type="PANTHER" id="PTHR42928">
    <property type="entry name" value="TRICARBOXYLATE-BINDING PROTEIN"/>
    <property type="match status" value="1"/>
</dbReference>
<protein>
    <submittedName>
        <fullName evidence="2">Tripartite tricarboxylate transporter substrate-binding protein</fullName>
    </submittedName>
</protein>
<dbReference type="AlphaFoldDB" id="A0A9X2BYH0"/>
<dbReference type="InterPro" id="IPR005064">
    <property type="entry name" value="BUG"/>
</dbReference>
<comment type="similarity">
    <text evidence="1">Belongs to the UPF0065 (bug) family.</text>
</comment>
<accession>A0A9X2BYH0</accession>
<dbReference type="PIRSF" id="PIRSF017082">
    <property type="entry name" value="YflP"/>
    <property type="match status" value="1"/>
</dbReference>